<evidence type="ECO:0000259" key="4">
    <source>
        <dbReference type="PROSITE" id="PS50022"/>
    </source>
</evidence>
<accession>A0ABY4IMB8</accession>
<keyword evidence="2" id="KW-1133">Transmembrane helix</keyword>
<feature type="chain" id="PRO_5046014544" evidence="3">
    <location>
        <begin position="30"/>
        <end position="1103"/>
    </location>
</feature>
<dbReference type="EMBL" id="CP078077">
    <property type="protein sequence ID" value="UPL13906.1"/>
    <property type="molecule type" value="Genomic_DNA"/>
</dbReference>
<feature type="transmembrane region" description="Helical" evidence="2">
    <location>
        <begin position="1067"/>
        <end position="1087"/>
    </location>
</feature>
<dbReference type="Proteomes" id="UP000831963">
    <property type="component" value="Chromosome"/>
</dbReference>
<dbReference type="InterPro" id="IPR008979">
    <property type="entry name" value="Galactose-bd-like_sf"/>
</dbReference>
<proteinExistence type="predicted"/>
<dbReference type="Gene3D" id="2.160.20.10">
    <property type="entry name" value="Single-stranded right-handed beta-helix, Pectin lyase-like"/>
    <property type="match status" value="1"/>
</dbReference>
<dbReference type="Gene3D" id="2.60.120.260">
    <property type="entry name" value="Galactose-binding domain-like"/>
    <property type="match status" value="1"/>
</dbReference>
<keyword evidence="6" id="KW-1185">Reference proteome</keyword>
<dbReference type="InterPro" id="IPR000421">
    <property type="entry name" value="FA58C"/>
</dbReference>
<evidence type="ECO:0000313" key="5">
    <source>
        <dbReference type="EMBL" id="UPL13906.1"/>
    </source>
</evidence>
<sequence length="1103" mass="117173">MTRHRPPRHRGRRFGAFALTSILATTALAGVAAAPAVADVTDAGWAGATANPYGGTDYFLDATGGDDAASGTSEATAWKSLAKANDTTFLPGDRILLKGGETWSDQQLWPKGSGEAGKPIVIDAYGDPEDGLPYIATNGNVPSPFTSGTTKNVQTVGLTGAVNLRNQEYVHIANLELSNDDDFATDITRGSYVRDGVSVSINADLLPAGADTIMDGIVIRDLHVHDIDGPSIWQRIHYGGVNFQVFGSQQYGAYATGGHYFRDIEIVNNTFERVELHAIQFGFNWFGDQVGYNDETGKFHEGWEQLWVRDRDLYSRNVHIAHNYAESIGQGPYQFANTKNLLAEYNEANGWLQRYEQVSAGLYLWAGAESVMRFNEIYDGPANQYDATPWDLEFTNFDVTYEYNYSHDNKGGWMAYMGNSGNSVARYNLSVNDNGVIWKNMLSSNYSPTYVLNNVFVYDGSILESVHDEVLKDRVYFANNIFYNTSTTDTTTWAAKPGGLDRAVFSNNAYYEASGEYSTQQPKDDRAVIGDPLFVGDPADYAQGAGVENIRQSASIFRLDDASPLVDAGRYNERIGEFDFFGDPSYRGDAPDIGLHETANGPVVTNPVDDDPIEEEGVDTRVDLALGKTATASSTHPHQNFVLSADKLVDGDPTTRWAAADDATFPLTIDIDFGAETAFDEVVLDEFTDSGTGLRVKDFALQSWNAETEQWEAFVTRDSGIGRDAVIDGFGTVTSSKLRLSITSMLPGEVYKPTLTRISVYRNADDAQPVVTPAIGVFDRNPAQADNPNNLVEFTADADGATLDAIRYVTTSGAVVGSLDADDYTVTAGAEGVSVYRLTPAFYADKMLGTSGLIFEFSAGNPVRVTVEIVDTSEIEALIAEGDALAASVSDAALDAALDDARALVAKVNRTTPGSGNAEVTQVAVEEVAGVLSTAIAEVDPGEGETPARSISVEGGALRIGVPTTIDIAGFVAGEEVELVLHSEPVLLATLTIGADGTAAAIVTVPDSVDVGEHTLTATGRSGLASLAVTVTAAPTDGAPGGGSNGGPAGGAAAAGPDGLASTGSDFPVVPVGIAAALLLALGVLMVRRRRSVLADASEADAS</sequence>
<keyword evidence="2" id="KW-0812">Transmembrane</keyword>
<feature type="domain" description="F5/8 type C" evidence="4">
    <location>
        <begin position="613"/>
        <end position="714"/>
    </location>
</feature>
<dbReference type="Pfam" id="PF00754">
    <property type="entry name" value="F5_F8_type_C"/>
    <property type="match status" value="1"/>
</dbReference>
<dbReference type="SUPFAM" id="SSF49785">
    <property type="entry name" value="Galactose-binding domain-like"/>
    <property type="match status" value="1"/>
</dbReference>
<name>A0ABY4IMB8_9MICO</name>
<reference evidence="5 6" key="1">
    <citation type="submission" date="2021-06" db="EMBL/GenBank/DDBJ databases">
        <title>Genome-based taxonomic framework of Microbacterium strains isolated from marine environment, the description of four new species and reclassification of four preexisting species.</title>
        <authorList>
            <person name="Lee S.D."/>
            <person name="Kim S.-M."/>
            <person name="Byeon Y.-S."/>
            <person name="Yang H.L."/>
            <person name="Kim I.S."/>
        </authorList>
    </citation>
    <scope>NUCLEOTIDE SEQUENCE [LARGE SCALE GENOMIC DNA]</scope>
    <source>
        <strain evidence="5 6">SSW1-36</strain>
    </source>
</reference>
<evidence type="ECO:0000313" key="6">
    <source>
        <dbReference type="Proteomes" id="UP000831963"/>
    </source>
</evidence>
<dbReference type="PROSITE" id="PS50022">
    <property type="entry name" value="FA58C_3"/>
    <property type="match status" value="1"/>
</dbReference>
<dbReference type="RefSeq" id="WP_247957077.1">
    <property type="nucleotide sequence ID" value="NZ_CP078077.1"/>
</dbReference>
<evidence type="ECO:0000256" key="1">
    <source>
        <dbReference type="SAM" id="MobiDB-lite"/>
    </source>
</evidence>
<protein>
    <submittedName>
        <fullName evidence="5">Discoidin domain-containing protein</fullName>
    </submittedName>
</protein>
<keyword evidence="2" id="KW-0472">Membrane</keyword>
<evidence type="ECO:0000256" key="2">
    <source>
        <dbReference type="SAM" id="Phobius"/>
    </source>
</evidence>
<keyword evidence="3" id="KW-0732">Signal</keyword>
<dbReference type="InterPro" id="IPR012334">
    <property type="entry name" value="Pectin_lyas_fold"/>
</dbReference>
<feature type="region of interest" description="Disordered" evidence="1">
    <location>
        <begin position="1036"/>
        <end position="1057"/>
    </location>
</feature>
<organism evidence="5 6">
    <name type="scientific">Microbacterium galbinum</name>
    <dbReference type="NCBI Taxonomy" id="2851646"/>
    <lineage>
        <taxon>Bacteria</taxon>
        <taxon>Bacillati</taxon>
        <taxon>Actinomycetota</taxon>
        <taxon>Actinomycetes</taxon>
        <taxon>Micrococcales</taxon>
        <taxon>Microbacteriaceae</taxon>
        <taxon>Microbacterium</taxon>
    </lineage>
</organism>
<dbReference type="InterPro" id="IPR011050">
    <property type="entry name" value="Pectin_lyase_fold/virulence"/>
</dbReference>
<feature type="compositionally biased region" description="Gly residues" evidence="1">
    <location>
        <begin position="1039"/>
        <end position="1050"/>
    </location>
</feature>
<dbReference type="SUPFAM" id="SSF51126">
    <property type="entry name" value="Pectin lyase-like"/>
    <property type="match status" value="1"/>
</dbReference>
<feature type="signal peptide" evidence="3">
    <location>
        <begin position="1"/>
        <end position="29"/>
    </location>
</feature>
<gene>
    <name evidence="5" type="ORF">KV396_05185</name>
</gene>
<evidence type="ECO:0000256" key="3">
    <source>
        <dbReference type="SAM" id="SignalP"/>
    </source>
</evidence>